<name>A0A833E219_9EURY</name>
<dbReference type="PANTHER" id="PTHR37294:SF1">
    <property type="entry name" value="3'-5' EXORIBONUCLEASE YHAM"/>
    <property type="match status" value="1"/>
</dbReference>
<dbReference type="Pfam" id="PF01966">
    <property type="entry name" value="HD"/>
    <property type="match status" value="1"/>
</dbReference>
<feature type="domain" description="HD" evidence="2">
    <location>
        <begin position="77"/>
        <end position="192"/>
    </location>
</feature>
<dbReference type="NCBIfam" id="TIGR00277">
    <property type="entry name" value="HDIG"/>
    <property type="match status" value="1"/>
</dbReference>
<protein>
    <submittedName>
        <fullName evidence="3">HDIG domain-containing protein</fullName>
    </submittedName>
</protein>
<evidence type="ECO:0000259" key="2">
    <source>
        <dbReference type="PROSITE" id="PS51831"/>
    </source>
</evidence>
<dbReference type="AlphaFoldDB" id="A0A833E219"/>
<dbReference type="Gene3D" id="1.10.3210.10">
    <property type="entry name" value="Hypothetical protein af1432"/>
    <property type="match status" value="1"/>
</dbReference>
<dbReference type="InterPro" id="IPR050798">
    <property type="entry name" value="YhaM_exoribonuc/phosphodiest"/>
</dbReference>
<gene>
    <name evidence="3" type="ORF">EYH15_04485</name>
</gene>
<dbReference type="SMART" id="SM00471">
    <property type="entry name" value="HDc"/>
    <property type="match status" value="1"/>
</dbReference>
<organism evidence="3 4">
    <name type="scientific">Methanothermococcus okinawensis</name>
    <dbReference type="NCBI Taxonomy" id="155863"/>
    <lineage>
        <taxon>Archaea</taxon>
        <taxon>Methanobacteriati</taxon>
        <taxon>Methanobacteriota</taxon>
        <taxon>Methanomada group</taxon>
        <taxon>Methanococci</taxon>
        <taxon>Methanococcales</taxon>
        <taxon>Methanococcaceae</taxon>
        <taxon>Methanothermococcus</taxon>
    </lineage>
</organism>
<dbReference type="InterPro" id="IPR006675">
    <property type="entry name" value="HDIG_dom"/>
</dbReference>
<dbReference type="Proteomes" id="UP000643554">
    <property type="component" value="Unassembled WGS sequence"/>
</dbReference>
<dbReference type="PROSITE" id="PS51831">
    <property type="entry name" value="HD"/>
    <property type="match status" value="1"/>
</dbReference>
<dbReference type="InterPro" id="IPR006674">
    <property type="entry name" value="HD_domain"/>
</dbReference>
<evidence type="ECO:0000313" key="3">
    <source>
        <dbReference type="EMBL" id="HIP84726.1"/>
    </source>
</evidence>
<sequence>MEDKVENSEKIEYRRKRYSLEDLISLAEEIKDENLREKVIEFLKNPFPTHRDIEDTNIPIEDSPASIRWHHKYKGGLIEHTIATAKIALKIAEALEEVYGLNINRDVLIAGALLHDIMKPFNYVEDREGEGYDHIPKFHLEHLTLAVAELYKRDFPIEVIKVVASHHGEYGSMRPDTLEGWILHYADTIDASLNDIAIRICQARARDIGIEEEEIYNVFTPLKIYEIRSKEGRDKLKEKLNKIFNVEGEKE</sequence>
<dbReference type="CDD" id="cd00077">
    <property type="entry name" value="HDc"/>
    <property type="match status" value="1"/>
</dbReference>
<dbReference type="SUPFAM" id="SSF109604">
    <property type="entry name" value="HD-domain/PDEase-like"/>
    <property type="match status" value="1"/>
</dbReference>
<dbReference type="EMBL" id="DQUI01000073">
    <property type="protein sequence ID" value="HIP84726.1"/>
    <property type="molecule type" value="Genomic_DNA"/>
</dbReference>
<comment type="caution">
    <text evidence="3">The sequence shown here is derived from an EMBL/GenBank/DDBJ whole genome shotgun (WGS) entry which is preliminary data.</text>
</comment>
<dbReference type="PANTHER" id="PTHR37294">
    <property type="entry name" value="3'-5' EXORIBONUCLEASE YHAM"/>
    <property type="match status" value="1"/>
</dbReference>
<proteinExistence type="predicted"/>
<reference evidence="3" key="1">
    <citation type="journal article" date="2020" name="ISME J.">
        <title>Gammaproteobacteria mediating utilization of methyl-, sulfur- and petroleum organic compounds in deep ocean hydrothermal plumes.</title>
        <authorList>
            <person name="Zhou Z."/>
            <person name="Liu Y."/>
            <person name="Pan J."/>
            <person name="Cron B.R."/>
            <person name="Toner B.M."/>
            <person name="Anantharaman K."/>
            <person name="Breier J.A."/>
            <person name="Dick G.J."/>
            <person name="Li M."/>
        </authorList>
    </citation>
    <scope>NUCLEOTIDE SEQUENCE</scope>
    <source>
        <strain evidence="3">SZUA-1453</strain>
    </source>
</reference>
<evidence type="ECO:0000313" key="4">
    <source>
        <dbReference type="Proteomes" id="UP000643554"/>
    </source>
</evidence>
<dbReference type="GO" id="GO:0016787">
    <property type="term" value="F:hydrolase activity"/>
    <property type="evidence" value="ECO:0007669"/>
    <property type="project" value="UniProtKB-KW"/>
</dbReference>
<dbReference type="GO" id="GO:0031125">
    <property type="term" value="P:rRNA 3'-end processing"/>
    <property type="evidence" value="ECO:0007669"/>
    <property type="project" value="TreeGrafter"/>
</dbReference>
<dbReference type="InterPro" id="IPR003607">
    <property type="entry name" value="HD/PDEase_dom"/>
</dbReference>
<accession>A0A833E219</accession>
<keyword evidence="1" id="KW-0378">Hydrolase</keyword>
<evidence type="ECO:0000256" key="1">
    <source>
        <dbReference type="ARBA" id="ARBA00022801"/>
    </source>
</evidence>